<feature type="compositionally biased region" description="Polar residues" evidence="1">
    <location>
        <begin position="498"/>
        <end position="512"/>
    </location>
</feature>
<evidence type="ECO:0000313" key="3">
    <source>
        <dbReference type="EMBL" id="GCC33945.1"/>
    </source>
</evidence>
<dbReference type="SUPFAM" id="SSF50891">
    <property type="entry name" value="Cyclophilin-like"/>
    <property type="match status" value="1"/>
</dbReference>
<dbReference type="PROSITE" id="PS50072">
    <property type="entry name" value="CSA_PPIASE_2"/>
    <property type="match status" value="1"/>
</dbReference>
<gene>
    <name evidence="3" type="ORF">chiPu_0012416</name>
</gene>
<feature type="compositionally biased region" description="Low complexity" evidence="1">
    <location>
        <begin position="472"/>
        <end position="489"/>
    </location>
</feature>
<feature type="compositionally biased region" description="Basic residues" evidence="1">
    <location>
        <begin position="323"/>
        <end position="361"/>
    </location>
</feature>
<feature type="domain" description="PPIase cyclophilin-type" evidence="2">
    <location>
        <begin position="24"/>
        <end position="81"/>
    </location>
</feature>
<dbReference type="InterPro" id="IPR029000">
    <property type="entry name" value="Cyclophilin-like_dom_sf"/>
</dbReference>
<dbReference type="STRING" id="137246.A0A401SU73"/>
<feature type="compositionally biased region" description="Basic and acidic residues" evidence="1">
    <location>
        <begin position="1157"/>
        <end position="1171"/>
    </location>
</feature>
<feature type="compositionally biased region" description="Basic and acidic residues" evidence="1">
    <location>
        <begin position="1045"/>
        <end position="1060"/>
    </location>
</feature>
<feature type="compositionally biased region" description="Low complexity" evidence="1">
    <location>
        <begin position="894"/>
        <end position="921"/>
    </location>
</feature>
<dbReference type="OrthoDB" id="9909290at2759"/>
<feature type="compositionally biased region" description="Polar residues" evidence="1">
    <location>
        <begin position="1146"/>
        <end position="1156"/>
    </location>
</feature>
<feature type="compositionally biased region" description="Basic and acidic residues" evidence="1">
    <location>
        <begin position="740"/>
        <end position="752"/>
    </location>
</feature>
<feature type="compositionally biased region" description="Basic and acidic residues" evidence="1">
    <location>
        <begin position="199"/>
        <end position="214"/>
    </location>
</feature>
<feature type="compositionally biased region" description="Basic residues" evidence="1">
    <location>
        <begin position="927"/>
        <end position="962"/>
    </location>
</feature>
<reference evidence="3 4" key="1">
    <citation type="journal article" date="2018" name="Nat. Ecol. Evol.">
        <title>Shark genomes provide insights into elasmobranch evolution and the origin of vertebrates.</title>
        <authorList>
            <person name="Hara Y"/>
            <person name="Yamaguchi K"/>
            <person name="Onimaru K"/>
            <person name="Kadota M"/>
            <person name="Koyanagi M"/>
            <person name="Keeley SD"/>
            <person name="Tatsumi K"/>
            <person name="Tanaka K"/>
            <person name="Motone F"/>
            <person name="Kageyama Y"/>
            <person name="Nozu R"/>
            <person name="Adachi N"/>
            <person name="Nishimura O"/>
            <person name="Nakagawa R"/>
            <person name="Tanegashima C"/>
            <person name="Kiyatake I"/>
            <person name="Matsumoto R"/>
            <person name="Murakumo K"/>
            <person name="Nishida K"/>
            <person name="Terakita A"/>
            <person name="Kuratani S"/>
            <person name="Sato K"/>
            <person name="Hyodo S Kuraku.S."/>
        </authorList>
    </citation>
    <scope>NUCLEOTIDE SEQUENCE [LARGE SCALE GENOMIC DNA]</scope>
</reference>
<keyword evidence="4" id="KW-1185">Reference proteome</keyword>
<evidence type="ECO:0000256" key="1">
    <source>
        <dbReference type="SAM" id="MobiDB-lite"/>
    </source>
</evidence>
<feature type="compositionally biased region" description="Low complexity" evidence="1">
    <location>
        <begin position="370"/>
        <end position="379"/>
    </location>
</feature>
<dbReference type="InterPro" id="IPR002130">
    <property type="entry name" value="Cyclophilin-type_PPIase_dom"/>
</dbReference>
<feature type="compositionally biased region" description="Low complexity" evidence="1">
    <location>
        <begin position="389"/>
        <end position="422"/>
    </location>
</feature>
<dbReference type="EMBL" id="BEZZ01000555">
    <property type="protein sequence ID" value="GCC33945.1"/>
    <property type="molecule type" value="Genomic_DNA"/>
</dbReference>
<feature type="compositionally biased region" description="Basic and acidic residues" evidence="1">
    <location>
        <begin position="711"/>
        <end position="726"/>
    </location>
</feature>
<feature type="compositionally biased region" description="Low complexity" evidence="1">
    <location>
        <begin position="649"/>
        <end position="673"/>
    </location>
</feature>
<organism evidence="3 4">
    <name type="scientific">Chiloscyllium punctatum</name>
    <name type="common">Brownbanded bambooshark</name>
    <name type="synonym">Hemiscyllium punctatum</name>
    <dbReference type="NCBI Taxonomy" id="137246"/>
    <lineage>
        <taxon>Eukaryota</taxon>
        <taxon>Metazoa</taxon>
        <taxon>Chordata</taxon>
        <taxon>Craniata</taxon>
        <taxon>Vertebrata</taxon>
        <taxon>Chondrichthyes</taxon>
        <taxon>Elasmobranchii</taxon>
        <taxon>Galeomorphii</taxon>
        <taxon>Galeoidea</taxon>
        <taxon>Orectolobiformes</taxon>
        <taxon>Hemiscylliidae</taxon>
        <taxon>Chiloscyllium</taxon>
    </lineage>
</organism>
<evidence type="ECO:0000259" key="2">
    <source>
        <dbReference type="PROSITE" id="PS50072"/>
    </source>
</evidence>
<feature type="region of interest" description="Disordered" evidence="1">
    <location>
        <begin position="1018"/>
        <end position="1174"/>
    </location>
</feature>
<feature type="compositionally biased region" description="Basic and acidic residues" evidence="1">
    <location>
        <begin position="599"/>
        <end position="623"/>
    </location>
</feature>
<feature type="compositionally biased region" description="Low complexity" evidence="1">
    <location>
        <begin position="98"/>
        <end position="118"/>
    </location>
</feature>
<feature type="compositionally biased region" description="Basic and acidic residues" evidence="1">
    <location>
        <begin position="770"/>
        <end position="789"/>
    </location>
</feature>
<feature type="compositionally biased region" description="Polar residues" evidence="1">
    <location>
        <begin position="1075"/>
        <end position="1096"/>
    </location>
</feature>
<protein>
    <recommendedName>
        <fullName evidence="2">PPIase cyclophilin-type domain-containing protein</fullName>
    </recommendedName>
</protein>
<accession>A0A401SU73</accession>
<feature type="compositionally biased region" description="Basic and acidic residues" evidence="1">
    <location>
        <begin position="1026"/>
        <end position="1035"/>
    </location>
</feature>
<sequence length="1371" mass="152516">MILTSVPEFMTPFLFFFQIILPKNGIFQWNRTTKPAPHLDGVHVVFGQVITGFDTIKEIENLKTDAASRPYADVRIIDCGEFVPKSASHVTERRKKVTTSYSSHESETSSDSSTSSKSSDSESETEEEREKRRKRKRKMRSKHSKRRKETRSKKRKISSHQKSHNGVDEEDDKDRESNPKRQKLSVRPEEIPPVPENRFLLRRDLPKPDTEPKVQEAPSTHNDQKPVVSKSGRKIKGRGTMRYRTPSKSRSHSESELDEESSETPPHWKEEMQRVRTYRAASLEKWTKGDKLKSESRKWSDRSASPWSRSWSRDGYYSDDRNRRKSSHYKRTKKERRKIKAKKKSKKQKHSRRHKVHKHKTKETSIPPESSRSLSCKTKSSFEHEKKSPSSASSRHSSESAWSESSTHQSSSASTVSCSYSRSKSRSRSKGSSRSRSRTRSRSRSRSRSRTRSRSRSRSRSRCRSRSRSRSRCSSSSISSRSRSTSRSSSKSRHAQRRSTQMHFENLNQTKLDTSRVAAKENEKNVTLTAPVEAVPAVPLSESPPPSRWRPGQKPWKPSYVRIQEAQAKLSETTPTLSSRDSKCSRDDDLSPSLRKQRRNSDSRRHYNSDRESDRSSTSDYRKSSRSRGFSSRSRSRSYSRSRSRSSSRSRSPTKSPYHESSYSKSSSHSYESIELCVPSSDEKFDKIQKKNPVSNKRGKDQQATSTANHANKDRETGKKYEKEHNVSSSHCSSESESLEYERGKEKVESKKHNVSSSQAELLKKSHSSKKAEGKCERSSKISIKEHATVKYGSSSDRVQRPKKKSSRNKSSERKPATGSYNKDGEPVKKVHKKPRLKSETESETEQSKSSKLQSGTTSEEGEVVQKYDGGGTEGKVSNRRVNSRSEVCNAKPSGSSNSEGSSRQPSARRSSVASSTSGSARENEKRRKKKVKHKLKSKKKSKSKSTKFKKKSEKKKVKKVPKTKEKFHWQPPLEFGEEEEEETKTDGPGTNDVKSKVKNTLSCVGRHDAGNTITNCAASIKGSHPVKENAELRESPTSASGFKQEVELPPKQRKGDSTKAETSAAKPGAAEKANPQSKSVKSTTPDKCTSASATRKNSEKEASASEAGCSKGAKSAGIKSESDNSAEKAGQNKKETNGAEVVQASDINGSTMENSVRTENEPTDSRETKKLRVKRTRHPEIAIVGLEVAHVAITDPVQETEHILERDHGQPVDRGVDQEVIALLTGPAVTAEVEVDVGTAEVTQVTAALIEATEATVEPIVEVVLEACHLDVTGGLGLIHTIATTVGAEVGAVAITNPEGPAGTEATGHSDHTAGVIGVTLAIGATARAAGTADGHSTAWVSLILAECLPSFPAQIQNYLLVTDAFEPLL</sequence>
<dbReference type="Proteomes" id="UP000287033">
    <property type="component" value="Unassembled WGS sequence"/>
</dbReference>
<feature type="compositionally biased region" description="Basic residues" evidence="1">
    <location>
        <begin position="423"/>
        <end position="471"/>
    </location>
</feature>
<dbReference type="GO" id="GO:0003755">
    <property type="term" value="F:peptidyl-prolyl cis-trans isomerase activity"/>
    <property type="evidence" value="ECO:0007669"/>
    <property type="project" value="InterPro"/>
</dbReference>
<feature type="compositionally biased region" description="Basic and acidic residues" evidence="1">
    <location>
        <begin position="580"/>
        <end position="589"/>
    </location>
</feature>
<feature type="compositionally biased region" description="Basic and acidic residues" evidence="1">
    <location>
        <begin position="1121"/>
        <end position="1138"/>
    </location>
</feature>
<feature type="compositionally biased region" description="Basic and acidic residues" evidence="1">
    <location>
        <begin position="285"/>
        <end position="301"/>
    </location>
</feature>
<feature type="region of interest" description="Disordered" evidence="1">
    <location>
        <begin position="87"/>
        <end position="997"/>
    </location>
</feature>
<name>A0A401SU73_CHIPU</name>
<feature type="compositionally biased region" description="Basic residues" evidence="1">
    <location>
        <begin position="131"/>
        <end position="163"/>
    </location>
</feature>
<feature type="compositionally biased region" description="Basic residues" evidence="1">
    <location>
        <begin position="231"/>
        <end position="250"/>
    </location>
</feature>
<evidence type="ECO:0000313" key="4">
    <source>
        <dbReference type="Proteomes" id="UP000287033"/>
    </source>
</evidence>
<comment type="caution">
    <text evidence="3">The sequence shown here is derived from an EMBL/GenBank/DDBJ whole genome shotgun (WGS) entry which is preliminary data.</text>
</comment>
<proteinExistence type="predicted"/>
<dbReference type="Gene3D" id="2.40.100.10">
    <property type="entry name" value="Cyclophilin-like"/>
    <property type="match status" value="1"/>
</dbReference>
<dbReference type="OMA" id="HYNSDRE"/>
<feature type="compositionally biased region" description="Basic and acidic residues" evidence="1">
    <location>
        <begin position="837"/>
        <end position="849"/>
    </location>
</feature>
<dbReference type="Pfam" id="PF00160">
    <property type="entry name" value="Pro_isomerase"/>
    <property type="match status" value="1"/>
</dbReference>
<feature type="compositionally biased region" description="Basic residues" evidence="1">
    <location>
        <begin position="634"/>
        <end position="648"/>
    </location>
</feature>